<feature type="transmembrane region" description="Helical" evidence="2">
    <location>
        <begin position="585"/>
        <end position="613"/>
    </location>
</feature>
<feature type="region of interest" description="Disordered" evidence="1">
    <location>
        <begin position="75"/>
        <end position="132"/>
    </location>
</feature>
<feature type="compositionally biased region" description="Polar residues" evidence="1">
    <location>
        <begin position="218"/>
        <end position="249"/>
    </location>
</feature>
<comment type="caution">
    <text evidence="4">The sequence shown here is derived from an EMBL/GenBank/DDBJ whole genome shotgun (WGS) entry which is preliminary data.</text>
</comment>
<evidence type="ECO:0000313" key="5">
    <source>
        <dbReference type="Proteomes" id="UP000221165"/>
    </source>
</evidence>
<dbReference type="Proteomes" id="UP000221165">
    <property type="component" value="Unassembled WGS sequence"/>
</dbReference>
<dbReference type="EMBL" id="MIGC01001043">
    <property type="protein sequence ID" value="PHJ23661.1"/>
    <property type="molecule type" value="Genomic_DNA"/>
</dbReference>
<feature type="compositionally biased region" description="Polar residues" evidence="1">
    <location>
        <begin position="186"/>
        <end position="195"/>
    </location>
</feature>
<feature type="signal peptide" evidence="3">
    <location>
        <begin position="1"/>
        <end position="22"/>
    </location>
</feature>
<accession>A0A2C6KHZ2</accession>
<feature type="region of interest" description="Disordered" evidence="1">
    <location>
        <begin position="37"/>
        <end position="59"/>
    </location>
</feature>
<organism evidence="4 5">
    <name type="scientific">Cystoisospora suis</name>
    <dbReference type="NCBI Taxonomy" id="483139"/>
    <lineage>
        <taxon>Eukaryota</taxon>
        <taxon>Sar</taxon>
        <taxon>Alveolata</taxon>
        <taxon>Apicomplexa</taxon>
        <taxon>Conoidasida</taxon>
        <taxon>Coccidia</taxon>
        <taxon>Eucoccidiorida</taxon>
        <taxon>Eimeriorina</taxon>
        <taxon>Sarcocystidae</taxon>
        <taxon>Cystoisospora</taxon>
    </lineage>
</organism>
<keyword evidence="2 4" id="KW-0812">Transmembrane</keyword>
<proteinExistence type="predicted"/>
<reference evidence="4 5" key="1">
    <citation type="journal article" date="2017" name="Int. J. Parasitol.">
        <title>The genome of the protozoan parasite Cystoisospora suis and a reverse vaccinology approach to identify vaccine candidates.</title>
        <authorList>
            <person name="Palmieri N."/>
            <person name="Shrestha A."/>
            <person name="Ruttkowski B."/>
            <person name="Beck T."/>
            <person name="Vogl C."/>
            <person name="Tomley F."/>
            <person name="Blake D.P."/>
            <person name="Joachim A."/>
        </authorList>
    </citation>
    <scope>NUCLEOTIDE SEQUENCE [LARGE SCALE GENOMIC DNA]</scope>
    <source>
        <strain evidence="4 5">Wien I</strain>
    </source>
</reference>
<protein>
    <submittedName>
        <fullName evidence="4">Transmembrane protein</fullName>
    </submittedName>
</protein>
<dbReference type="VEuPathDB" id="ToxoDB:CSUI_002488"/>
<dbReference type="GeneID" id="94425899"/>
<feature type="compositionally biased region" description="Basic and acidic residues" evidence="1">
    <location>
        <begin position="503"/>
        <end position="512"/>
    </location>
</feature>
<feature type="region of interest" description="Disordered" evidence="1">
    <location>
        <begin position="487"/>
        <end position="512"/>
    </location>
</feature>
<feature type="compositionally biased region" description="Polar residues" evidence="1">
    <location>
        <begin position="48"/>
        <end position="58"/>
    </location>
</feature>
<keyword evidence="3" id="KW-0732">Signal</keyword>
<feature type="chain" id="PRO_5012880552" evidence="3">
    <location>
        <begin position="23"/>
        <end position="639"/>
    </location>
</feature>
<sequence>MARCRVVSLLLFLTVLLHVSLTALQDVAGASEDQLGQEIFGGPENENRSSFPSVNSNDEGAPLAVRADAVAAEGDAYQGEHEGADAVKDVDENIDRPAGPPQEGKVATDDDFGGNSSQSSGSEPGERRFSFSPDKADVVGAAEGSGSHQVKKEAEMGLDEGYETFNNSTALNSETEEHATTESSVNKRGTSASRVSSDGNADGSSASATSDEKGEQIFVTSTSDTAPEESSITASASLSDESSTPTASSRESEKSPIITTSDTVASVDAEAVKTLEELSRTQANILENTERLAARFEKDNPENEEIAAALREAATVLHNTIEKLRMCREAYLKDHSRVMEILQRYARARELLDAGIQCDMTDRVDLRNRLTATRDAFKALFLLVSTAERRAESVRALTEALGEAQSSTLAAVLNLAKGSMGENAEMKGGVVSSKTQGNLEEVRRAITNMNDLASAVEHTMRATVDARAKLSEELGLNLIRRFEKLGERRDTASAAEDTEGSTDDFKAPRSHEQVLEDLGKKTGNEPGVKEDIAAAKRAGEALMQELAVDAMKTMQHVAEGTADTLEEAMHTRVLGQAEDKYRASIIVLGVFLCLAIIVLLALIVHALSTLISFHSKFNAARMGEQTGQAHIDDESPPPE</sequence>
<dbReference type="AlphaFoldDB" id="A0A2C6KHZ2"/>
<feature type="compositionally biased region" description="Basic and acidic residues" evidence="1">
    <location>
        <begin position="78"/>
        <end position="95"/>
    </location>
</feature>
<keyword evidence="2" id="KW-0472">Membrane</keyword>
<keyword evidence="5" id="KW-1185">Reference proteome</keyword>
<dbReference type="RefSeq" id="XP_067925336.1">
    <property type="nucleotide sequence ID" value="XM_068062688.1"/>
</dbReference>
<gene>
    <name evidence="4" type="ORF">CSUI_002488</name>
</gene>
<feature type="region of interest" description="Disordered" evidence="1">
    <location>
        <begin position="169"/>
        <end position="262"/>
    </location>
</feature>
<feature type="compositionally biased region" description="Low complexity" evidence="1">
    <location>
        <begin position="196"/>
        <end position="209"/>
    </location>
</feature>
<dbReference type="OrthoDB" id="332450at2759"/>
<evidence type="ECO:0000256" key="3">
    <source>
        <dbReference type="SAM" id="SignalP"/>
    </source>
</evidence>
<name>A0A2C6KHZ2_9APIC</name>
<evidence type="ECO:0000256" key="2">
    <source>
        <dbReference type="SAM" id="Phobius"/>
    </source>
</evidence>
<keyword evidence="2" id="KW-1133">Transmembrane helix</keyword>
<evidence type="ECO:0000313" key="4">
    <source>
        <dbReference type="EMBL" id="PHJ23661.1"/>
    </source>
</evidence>
<evidence type="ECO:0000256" key="1">
    <source>
        <dbReference type="SAM" id="MobiDB-lite"/>
    </source>
</evidence>